<evidence type="ECO:0000256" key="6">
    <source>
        <dbReference type="SAM" id="MobiDB-lite"/>
    </source>
</evidence>
<evidence type="ECO:0000259" key="7">
    <source>
        <dbReference type="Pfam" id="PF00263"/>
    </source>
</evidence>
<feature type="domain" description="NolW-like" evidence="8">
    <location>
        <begin position="284"/>
        <end position="378"/>
    </location>
</feature>
<sequence length="624" mass="68909">MDFSGFTYLSAADSQRVESSEASELELQFDESHMVKLSIDTLLIRDFLHYVYGETLGINYILGQELSESKDKITLNFQKELSKRELFEISRDILEERGVTLRTNDGVLYIHKDSEGTANNFVYGYGNLIEDVPNTSNEIIQIAPYQAGVQASLAGTIKQLTRIDVRQLFEQKALLIKGKRRDVIKALEFMHLMDQPAFRNRQVAMYKAEFVSSEELSKDLLNLLKQDGISASLESSDEQAVSVVPIQRTNTLIFFSNDKRYLSRVAFWSEQLDKPADGNEKQFFIFEPEFARAVDLGQSLQRLFGQGSARLTASTSARGQNESNQQDTSAQPSNVAVKSDDLNMVVDERSNSLIFETTGEKYRSLLPLIKRLDVLPKQVVLEVLIAEVKLTDIFKQGVTFALSNLGADITGGFSLESKSDTGLTYSLKGASGNIALNLLETNSNVNVLSRPTLAVRDGVAANINVGDKIPVVGEIITSPDVGSQTSVNYLDTGIELTVTPTVNAQGVVLMEIEQKISSQSTSGSGAGGNPIILDRALKTEVIAGDGQTVMLGGLIDEKSTYNDRRVPFFSDIPLLGKVFDGTDNNVVKTELVVFVTPRIVQTTDNWDSILNEFKQTLMRLEVTN</sequence>
<evidence type="ECO:0000259" key="8">
    <source>
        <dbReference type="Pfam" id="PF03958"/>
    </source>
</evidence>
<evidence type="ECO:0000256" key="1">
    <source>
        <dbReference type="ARBA" id="ARBA00004370"/>
    </source>
</evidence>
<keyword evidence="5" id="KW-0813">Transport</keyword>
<name>A0ABM6NJ45_PSEO7</name>
<dbReference type="EMBL" id="CP011924">
    <property type="protein sequence ID" value="ATD08934.1"/>
    <property type="molecule type" value="Genomic_DNA"/>
</dbReference>
<keyword evidence="10" id="KW-1185">Reference proteome</keyword>
<dbReference type="InterPro" id="IPR001775">
    <property type="entry name" value="GspD/PilQ"/>
</dbReference>
<feature type="region of interest" description="Disordered" evidence="6">
    <location>
        <begin position="314"/>
        <end position="334"/>
    </location>
</feature>
<dbReference type="PROSITE" id="PS00875">
    <property type="entry name" value="T2SP_D"/>
    <property type="match status" value="1"/>
</dbReference>
<evidence type="ECO:0000256" key="3">
    <source>
        <dbReference type="ARBA" id="ARBA00023136"/>
    </source>
</evidence>
<comment type="subcellular location">
    <subcellularLocation>
        <location evidence="5">Cell outer membrane</location>
    </subcellularLocation>
    <subcellularLocation>
        <location evidence="1">Membrane</location>
    </subcellularLocation>
</comment>
<evidence type="ECO:0000313" key="9">
    <source>
        <dbReference type="EMBL" id="ATD08934.1"/>
    </source>
</evidence>
<reference evidence="9 10" key="1">
    <citation type="submission" date="2015-06" db="EMBL/GenBank/DDBJ databases">
        <authorList>
            <person name="Xie B.-B."/>
            <person name="Rong J.-C."/>
            <person name="Qin Q.-L."/>
            <person name="Zhang Y.-Z."/>
        </authorList>
    </citation>
    <scope>NUCLEOTIDE SEQUENCE [LARGE SCALE GENOMIC DNA]</scope>
    <source>
        <strain evidence="9 10">JCM 20779</strain>
    </source>
</reference>
<evidence type="ECO:0000256" key="5">
    <source>
        <dbReference type="RuleBase" id="RU004004"/>
    </source>
</evidence>
<proteinExistence type="inferred from homology"/>
<feature type="domain" description="Type II/III secretion system secretin-like" evidence="7">
    <location>
        <begin position="438"/>
        <end position="601"/>
    </location>
</feature>
<keyword evidence="3" id="KW-0472">Membrane</keyword>
<evidence type="ECO:0000313" key="10">
    <source>
        <dbReference type="Proteomes" id="UP000016521"/>
    </source>
</evidence>
<comment type="similarity">
    <text evidence="4">Belongs to the bacterial secretin family.</text>
</comment>
<dbReference type="PRINTS" id="PR00811">
    <property type="entry name" value="BCTERIALGSPD"/>
</dbReference>
<organism evidence="9 10">
    <name type="scientific">Pseudoalteromonas piscicida</name>
    <dbReference type="NCBI Taxonomy" id="43662"/>
    <lineage>
        <taxon>Bacteria</taxon>
        <taxon>Pseudomonadati</taxon>
        <taxon>Pseudomonadota</taxon>
        <taxon>Gammaproteobacteria</taxon>
        <taxon>Alteromonadales</taxon>
        <taxon>Pseudoalteromonadaceae</taxon>
        <taxon>Pseudoalteromonas</taxon>
    </lineage>
</organism>
<dbReference type="InterPro" id="IPR005644">
    <property type="entry name" value="NolW-like"/>
</dbReference>
<dbReference type="InterPro" id="IPR004846">
    <property type="entry name" value="T2SS/T3SS_dom"/>
</dbReference>
<dbReference type="Pfam" id="PF00263">
    <property type="entry name" value="Secretin"/>
    <property type="match status" value="1"/>
</dbReference>
<accession>A0ABM6NJ45</accession>
<keyword evidence="2" id="KW-0732">Signal</keyword>
<dbReference type="Proteomes" id="UP000016521">
    <property type="component" value="Chromosome I"/>
</dbReference>
<dbReference type="PANTHER" id="PTHR30332">
    <property type="entry name" value="PROBABLE GENERAL SECRETION PATHWAY PROTEIN D"/>
    <property type="match status" value="1"/>
</dbReference>
<dbReference type="Pfam" id="PF03958">
    <property type="entry name" value="Secretin_N"/>
    <property type="match status" value="1"/>
</dbReference>
<dbReference type="InterPro" id="IPR038591">
    <property type="entry name" value="NolW-like_sf"/>
</dbReference>
<gene>
    <name evidence="9" type="primary">gspD</name>
    <name evidence="9" type="ORF">PPIS_a4282</name>
</gene>
<dbReference type="InterPro" id="IPR050810">
    <property type="entry name" value="Bact_Secretion_Sys_Channel"/>
</dbReference>
<dbReference type="PANTHER" id="PTHR30332:SF24">
    <property type="entry name" value="SECRETIN GSPD-RELATED"/>
    <property type="match status" value="1"/>
</dbReference>
<dbReference type="PRINTS" id="PR01032">
    <property type="entry name" value="PHAGEIV"/>
</dbReference>
<dbReference type="InterPro" id="IPR004845">
    <property type="entry name" value="T2SS_GspD_CS"/>
</dbReference>
<dbReference type="Gene3D" id="3.30.1370.120">
    <property type="match status" value="2"/>
</dbReference>
<evidence type="ECO:0000256" key="4">
    <source>
        <dbReference type="RuleBase" id="RU004003"/>
    </source>
</evidence>
<protein>
    <submittedName>
        <fullName evidence="9">General secretion pathway protein D</fullName>
    </submittedName>
</protein>
<evidence type="ECO:0000256" key="2">
    <source>
        <dbReference type="ARBA" id="ARBA00022729"/>
    </source>
</evidence>